<proteinExistence type="predicted"/>
<evidence type="ECO:0000313" key="1">
    <source>
        <dbReference type="EMBL" id="GME72671.1"/>
    </source>
</evidence>
<dbReference type="EMBL" id="BSXS01000481">
    <property type="protein sequence ID" value="GME72671.1"/>
    <property type="molecule type" value="Genomic_DNA"/>
</dbReference>
<name>A0ACB5STN1_AMBMO</name>
<dbReference type="Proteomes" id="UP001165064">
    <property type="component" value="Unassembled WGS sequence"/>
</dbReference>
<gene>
    <name evidence="1" type="ORF">Amon02_000108100</name>
</gene>
<organism evidence="1 2">
    <name type="scientific">Ambrosiozyma monospora</name>
    <name type="common">Yeast</name>
    <name type="synonym">Endomycopsis monosporus</name>
    <dbReference type="NCBI Taxonomy" id="43982"/>
    <lineage>
        <taxon>Eukaryota</taxon>
        <taxon>Fungi</taxon>
        <taxon>Dikarya</taxon>
        <taxon>Ascomycota</taxon>
        <taxon>Saccharomycotina</taxon>
        <taxon>Pichiomycetes</taxon>
        <taxon>Pichiales</taxon>
        <taxon>Pichiaceae</taxon>
        <taxon>Ambrosiozyma</taxon>
    </lineage>
</organism>
<sequence>MFSISARAFKQHIQVTPRLAPRNFSSVLKCQTSTRFFHQTTPFLNSKDSKVKINYDGTPESYIKKETDPRAFDMNISTVDLAYDKHSTDLPTSQQPIVFLHGLFGSKSNNRMVSKRLVKTLNRDVYCLDLRNFGDSPHSEEMDIPSMCADVEKFMWDHELEEPILMGHSMGAKVAMGVALRAPETVSLMIAVDNAPVDLSVGGSGFSAFGRYVNALSQIEHKGAELKSLKDCDKVLAQVEKNETIRQFLLTNMKRSPDGQGYKSRVPLDIIGKNLDSIGAFPFAGSGKRFHKPALFVRGKQSAYVADEYLNAIAEYYPKFDCVDIDAGHWLISEKPDEFVDVVTRWIDFKEDY</sequence>
<evidence type="ECO:0000313" key="2">
    <source>
        <dbReference type="Proteomes" id="UP001165064"/>
    </source>
</evidence>
<keyword evidence="2" id="KW-1185">Reference proteome</keyword>
<accession>A0ACB5STN1</accession>
<protein>
    <submittedName>
        <fullName evidence="1">Unnamed protein product</fullName>
    </submittedName>
</protein>
<reference evidence="1" key="1">
    <citation type="submission" date="2023-04" db="EMBL/GenBank/DDBJ databases">
        <title>Ambrosiozyma monospora NBRC 10751.</title>
        <authorList>
            <person name="Ichikawa N."/>
            <person name="Sato H."/>
            <person name="Tonouchi N."/>
        </authorList>
    </citation>
    <scope>NUCLEOTIDE SEQUENCE</scope>
    <source>
        <strain evidence="1">NBRC 10751</strain>
    </source>
</reference>
<comment type="caution">
    <text evidence="1">The sequence shown here is derived from an EMBL/GenBank/DDBJ whole genome shotgun (WGS) entry which is preliminary data.</text>
</comment>